<protein>
    <recommendedName>
        <fullName evidence="4">DUF4822 domain-containing protein</fullName>
    </recommendedName>
</protein>
<keyword evidence="3" id="KW-1185">Reference proteome</keyword>
<evidence type="ECO:0000313" key="2">
    <source>
        <dbReference type="EMBL" id="GEK91623.1"/>
    </source>
</evidence>
<comment type="caution">
    <text evidence="2">The sequence shown here is derived from an EMBL/GenBank/DDBJ whole genome shotgun (WGS) entry which is preliminary data.</text>
</comment>
<sequence length="174" mass="18909">MNTKRILGLLAVSTLALTACGNDDTADVEETAEDVAQETEDAVEETGDSAMDVINDIDSDLDYTSSVGLEIIGGTWSQDGYIFTPTDGEATVNGKASPEDGVENVYAFVIEDGVVFEKPELTENEFTFTVSETDTEQKFQIGVSDEDLWEVGDEADPEELVRYEDIIIESSQAE</sequence>
<gene>
    <name evidence="2" type="ORF">AKA01nite_12450</name>
</gene>
<evidence type="ECO:0008006" key="4">
    <source>
        <dbReference type="Google" id="ProtNLM"/>
    </source>
</evidence>
<dbReference type="Proteomes" id="UP000321662">
    <property type="component" value="Unassembled WGS sequence"/>
</dbReference>
<reference evidence="2 3" key="1">
    <citation type="submission" date="2019-07" db="EMBL/GenBank/DDBJ databases">
        <title>Whole genome shotgun sequence of Alkalibacterium kapii NBRC 103247.</title>
        <authorList>
            <person name="Hosoyama A."/>
            <person name="Uohara A."/>
            <person name="Ohji S."/>
            <person name="Ichikawa N."/>
        </authorList>
    </citation>
    <scope>NUCLEOTIDE SEQUENCE [LARGE SCALE GENOMIC DNA]</scope>
    <source>
        <strain evidence="2 3">NBRC 103247</strain>
    </source>
</reference>
<feature type="chain" id="PRO_5038707979" description="DUF4822 domain-containing protein" evidence="1">
    <location>
        <begin position="22"/>
        <end position="174"/>
    </location>
</feature>
<name>A0A511AWC9_9LACT</name>
<dbReference type="EMBL" id="BJUY01000015">
    <property type="protein sequence ID" value="GEK91623.1"/>
    <property type="molecule type" value="Genomic_DNA"/>
</dbReference>
<keyword evidence="1" id="KW-0732">Signal</keyword>
<dbReference type="AlphaFoldDB" id="A0A511AWC9"/>
<organism evidence="2 3">
    <name type="scientific">Alkalibacterium kapii</name>
    <dbReference type="NCBI Taxonomy" id="426704"/>
    <lineage>
        <taxon>Bacteria</taxon>
        <taxon>Bacillati</taxon>
        <taxon>Bacillota</taxon>
        <taxon>Bacilli</taxon>
        <taxon>Lactobacillales</taxon>
        <taxon>Carnobacteriaceae</taxon>
        <taxon>Alkalibacterium</taxon>
    </lineage>
</organism>
<dbReference type="OrthoDB" id="2165438at2"/>
<feature type="signal peptide" evidence="1">
    <location>
        <begin position="1"/>
        <end position="21"/>
    </location>
</feature>
<accession>A0A511AWC9</accession>
<evidence type="ECO:0000313" key="3">
    <source>
        <dbReference type="Proteomes" id="UP000321662"/>
    </source>
</evidence>
<evidence type="ECO:0000256" key="1">
    <source>
        <dbReference type="SAM" id="SignalP"/>
    </source>
</evidence>
<dbReference type="RefSeq" id="WP_146924449.1">
    <property type="nucleotide sequence ID" value="NZ_BJUY01000015.1"/>
</dbReference>
<dbReference type="PROSITE" id="PS51257">
    <property type="entry name" value="PROKAR_LIPOPROTEIN"/>
    <property type="match status" value="1"/>
</dbReference>
<proteinExistence type="predicted"/>